<proteinExistence type="predicted"/>
<keyword evidence="3" id="KW-1185">Reference proteome</keyword>
<name>A0A6A5W3N2_9PLEO</name>
<dbReference type="EMBL" id="ML977625">
    <property type="protein sequence ID" value="KAF1996420.1"/>
    <property type="molecule type" value="Genomic_DNA"/>
</dbReference>
<reference evidence="2" key="1">
    <citation type="journal article" date="2020" name="Stud. Mycol.">
        <title>101 Dothideomycetes genomes: a test case for predicting lifestyles and emergence of pathogens.</title>
        <authorList>
            <person name="Haridas S."/>
            <person name="Albert R."/>
            <person name="Binder M."/>
            <person name="Bloem J."/>
            <person name="Labutti K."/>
            <person name="Salamov A."/>
            <person name="Andreopoulos B."/>
            <person name="Baker S."/>
            <person name="Barry K."/>
            <person name="Bills G."/>
            <person name="Bluhm B."/>
            <person name="Cannon C."/>
            <person name="Castanera R."/>
            <person name="Culley D."/>
            <person name="Daum C."/>
            <person name="Ezra D."/>
            <person name="Gonzalez J."/>
            <person name="Henrissat B."/>
            <person name="Kuo A."/>
            <person name="Liang C."/>
            <person name="Lipzen A."/>
            <person name="Lutzoni F."/>
            <person name="Magnuson J."/>
            <person name="Mondo S."/>
            <person name="Nolan M."/>
            <person name="Ohm R."/>
            <person name="Pangilinan J."/>
            <person name="Park H.-J."/>
            <person name="Ramirez L."/>
            <person name="Alfaro M."/>
            <person name="Sun H."/>
            <person name="Tritt A."/>
            <person name="Yoshinaga Y."/>
            <person name="Zwiers L.-H."/>
            <person name="Turgeon B."/>
            <person name="Goodwin S."/>
            <person name="Spatafora J."/>
            <person name="Crous P."/>
            <person name="Grigoriev I."/>
        </authorList>
    </citation>
    <scope>NUCLEOTIDE SEQUENCE</scope>
    <source>
        <strain evidence="2">CBS 123094</strain>
    </source>
</reference>
<feature type="region of interest" description="Disordered" evidence="1">
    <location>
        <begin position="27"/>
        <end position="60"/>
    </location>
</feature>
<sequence length="60" mass="6436">MLLKNAKADIEFVVSLMPFLHMPTTASAQSLPRQDSPLHQKGLPNPAGACPPSSISHISR</sequence>
<dbReference type="Proteomes" id="UP000799779">
    <property type="component" value="Unassembled WGS sequence"/>
</dbReference>
<evidence type="ECO:0000313" key="3">
    <source>
        <dbReference type="Proteomes" id="UP000799779"/>
    </source>
</evidence>
<dbReference type="AlphaFoldDB" id="A0A6A5W3N2"/>
<evidence type="ECO:0000256" key="1">
    <source>
        <dbReference type="SAM" id="MobiDB-lite"/>
    </source>
</evidence>
<organism evidence="2 3">
    <name type="scientific">Amniculicola lignicola CBS 123094</name>
    <dbReference type="NCBI Taxonomy" id="1392246"/>
    <lineage>
        <taxon>Eukaryota</taxon>
        <taxon>Fungi</taxon>
        <taxon>Dikarya</taxon>
        <taxon>Ascomycota</taxon>
        <taxon>Pezizomycotina</taxon>
        <taxon>Dothideomycetes</taxon>
        <taxon>Pleosporomycetidae</taxon>
        <taxon>Pleosporales</taxon>
        <taxon>Amniculicolaceae</taxon>
        <taxon>Amniculicola</taxon>
    </lineage>
</organism>
<protein>
    <submittedName>
        <fullName evidence="2">Uncharacterized protein</fullName>
    </submittedName>
</protein>
<evidence type="ECO:0000313" key="2">
    <source>
        <dbReference type="EMBL" id="KAF1996420.1"/>
    </source>
</evidence>
<accession>A0A6A5W3N2</accession>
<gene>
    <name evidence="2" type="ORF">P154DRAFT_319580</name>
</gene>